<sequence>MRILKQWNRRRSGSSIVVLDGDDLKPCLPDDYISGQHHLNHQQQLQLQQQLQQQHPLQQQHYRTHSGDIREIDQEMLTMLSVNQDNGPHREMAVDCPDTFIARNKTPPRYPPPRPPQKQHQATTAMAATQVAQRTSTKVKTLRWPSPRTTQITTRTRRPIVMASSDNRNGSNTGGTTADAQPQVAGNIEQRSEWQQQ</sequence>
<reference evidence="2" key="1">
    <citation type="submission" date="2006-06" db="EMBL/GenBank/DDBJ databases">
        <authorList>
            <person name="Stapleton M."/>
            <person name="Carlson J."/>
            <person name="Chavez C."/>
            <person name="Frise E."/>
            <person name="George R."/>
            <person name="Pacleb J."/>
            <person name="Park S."/>
            <person name="Wan K."/>
            <person name="Yu C."/>
            <person name="Celniker S."/>
        </authorList>
    </citation>
    <scope>NUCLEOTIDE SEQUENCE</scope>
</reference>
<feature type="region of interest" description="Disordered" evidence="1">
    <location>
        <begin position="151"/>
        <end position="197"/>
    </location>
</feature>
<gene>
    <name evidence="2" type="primary">sdt</name>
</gene>
<organism evidence="2">
    <name type="scientific">Drosophila melanogaster</name>
    <name type="common">Fruit fly</name>
    <dbReference type="NCBI Taxonomy" id="7227"/>
    <lineage>
        <taxon>Eukaryota</taxon>
        <taxon>Metazoa</taxon>
        <taxon>Ecdysozoa</taxon>
        <taxon>Arthropoda</taxon>
        <taxon>Hexapoda</taxon>
        <taxon>Insecta</taxon>
        <taxon>Pterygota</taxon>
        <taxon>Neoptera</taxon>
        <taxon>Endopterygota</taxon>
        <taxon>Diptera</taxon>
        <taxon>Brachycera</taxon>
        <taxon>Muscomorpha</taxon>
        <taxon>Ephydroidea</taxon>
        <taxon>Drosophilidae</taxon>
        <taxon>Drosophila</taxon>
        <taxon>Sophophora</taxon>
    </lineage>
</organism>
<dbReference type="EMBL" id="BT025956">
    <property type="protein sequence ID" value="ABG02200.1"/>
    <property type="molecule type" value="mRNA"/>
</dbReference>
<dbReference type="Bgee" id="FBgn0261873">
    <property type="expression patterns" value="Expressed in distal medullary amacrine neuron Dm11 in insect head and 269 other cell types or tissues"/>
</dbReference>
<dbReference type="VEuPathDB" id="VectorBase:FBgn0261873"/>
<name>Q1EBX8_DROME</name>
<evidence type="ECO:0000313" key="2">
    <source>
        <dbReference type="EMBL" id="ABG02200.1"/>
    </source>
</evidence>
<dbReference type="AlphaFoldDB" id="Q1EBX8"/>
<dbReference type="ExpressionAtlas" id="Q1EBX8">
    <property type="expression patterns" value="baseline and differential"/>
</dbReference>
<accession>Q1EBX8</accession>
<evidence type="ECO:0000256" key="1">
    <source>
        <dbReference type="SAM" id="MobiDB-lite"/>
    </source>
</evidence>
<protein>
    <submittedName>
        <fullName evidence="2">IP15645p</fullName>
    </submittedName>
</protein>
<dbReference type="OrthoDB" id="43580at2759"/>
<proteinExistence type="evidence at transcript level"/>
<feature type="compositionally biased region" description="Polar residues" evidence="1">
    <location>
        <begin position="164"/>
        <end position="180"/>
    </location>
</feature>